<reference evidence="3 4" key="1">
    <citation type="journal article" date="2015" name="Genome Announc.">
        <title>Draft Genome of the Euendolithic (true boring) Cyanobacterium Mastigocoleus testarum strain BC008.</title>
        <authorList>
            <person name="Guida B.S."/>
            <person name="Garcia-Pichel F."/>
        </authorList>
    </citation>
    <scope>NUCLEOTIDE SEQUENCE [LARGE SCALE GENOMIC DNA]</scope>
    <source>
        <strain evidence="3 4">BC008</strain>
    </source>
</reference>
<dbReference type="EMBL" id="LMTZ01000048">
    <property type="protein sequence ID" value="KST68739.1"/>
    <property type="molecule type" value="Genomic_DNA"/>
</dbReference>
<dbReference type="EMBL" id="LMTZ01000049">
    <property type="protein sequence ID" value="KST68727.1"/>
    <property type="molecule type" value="Genomic_DNA"/>
</dbReference>
<comment type="caution">
    <text evidence="3">The sequence shown here is derived from an EMBL/GenBank/DDBJ whole genome shotgun (WGS) entry which is preliminary data.</text>
</comment>
<keyword evidence="4" id="KW-1185">Reference proteome</keyword>
<dbReference type="PANTHER" id="PTHR38468">
    <property type="entry name" value="SLL0939 PROTEIN"/>
    <property type="match status" value="1"/>
</dbReference>
<evidence type="ECO:0000313" key="4">
    <source>
        <dbReference type="Proteomes" id="UP000053372"/>
    </source>
</evidence>
<keyword evidence="1" id="KW-1133">Transmembrane helix</keyword>
<organism evidence="3 4">
    <name type="scientific">Mastigocoleus testarum BC008</name>
    <dbReference type="NCBI Taxonomy" id="371196"/>
    <lineage>
        <taxon>Bacteria</taxon>
        <taxon>Bacillati</taxon>
        <taxon>Cyanobacteriota</taxon>
        <taxon>Cyanophyceae</taxon>
        <taxon>Nostocales</taxon>
        <taxon>Hapalosiphonaceae</taxon>
        <taxon>Mastigocoleus</taxon>
    </lineage>
</organism>
<evidence type="ECO:0000313" key="3">
    <source>
        <dbReference type="EMBL" id="KST68739.1"/>
    </source>
</evidence>
<dbReference type="PANTHER" id="PTHR38468:SF1">
    <property type="entry name" value="SLL0939 PROTEIN"/>
    <property type="match status" value="1"/>
</dbReference>
<protein>
    <recommendedName>
        <fullName evidence="5">DUF1622 domain-containing protein</fullName>
    </recommendedName>
</protein>
<evidence type="ECO:0008006" key="5">
    <source>
        <dbReference type="Google" id="ProtNLM"/>
    </source>
</evidence>
<keyword evidence="1" id="KW-0472">Membrane</keyword>
<feature type="transmembrane region" description="Helical" evidence="1">
    <location>
        <begin position="55"/>
        <end position="77"/>
    </location>
</feature>
<accession>A0A0V7ZVW5</accession>
<dbReference type="RefSeq" id="WP_235595836.1">
    <property type="nucleotide sequence ID" value="NZ_LMTZ01000048.1"/>
</dbReference>
<dbReference type="Pfam" id="PF07784">
    <property type="entry name" value="DUF1622"/>
    <property type="match status" value="1"/>
</dbReference>
<gene>
    <name evidence="2" type="ORF">BC008_01860</name>
    <name evidence="3" type="ORF">BC008_01920</name>
</gene>
<evidence type="ECO:0000256" key="1">
    <source>
        <dbReference type="SAM" id="Phobius"/>
    </source>
</evidence>
<keyword evidence="1" id="KW-0812">Transmembrane</keyword>
<proteinExistence type="predicted"/>
<name>A0A0V7ZVW5_9CYAN</name>
<dbReference type="Proteomes" id="UP000053372">
    <property type="component" value="Unassembled WGS sequence"/>
</dbReference>
<sequence>MSILVSVFTFGINPIQRLALEKSWYAIATATEKTHSGNIENFNHFAEGILLQMAFLLKIGIECIALLILAWGILRSIQKLPSLLKHTDRQKALLSLRLKLGMSLAVSLEFLLAADIAATAVSPSWDALGKLAAISGIRTFLNFFLQKEVHELEEKKSKTLTEQSSVNS</sequence>
<dbReference type="InterPro" id="IPR012427">
    <property type="entry name" value="DUF1622"/>
</dbReference>
<dbReference type="AlphaFoldDB" id="A0A0V7ZVW5"/>
<evidence type="ECO:0000313" key="2">
    <source>
        <dbReference type="EMBL" id="KST68727.1"/>
    </source>
</evidence>